<evidence type="ECO:0000313" key="2">
    <source>
        <dbReference type="EMBL" id="KAL2485816.1"/>
    </source>
</evidence>
<protein>
    <submittedName>
        <fullName evidence="2">Uncharacterized protein</fullName>
    </submittedName>
</protein>
<organism evidence="2 3">
    <name type="scientific">Abeliophyllum distichum</name>
    <dbReference type="NCBI Taxonomy" id="126358"/>
    <lineage>
        <taxon>Eukaryota</taxon>
        <taxon>Viridiplantae</taxon>
        <taxon>Streptophyta</taxon>
        <taxon>Embryophyta</taxon>
        <taxon>Tracheophyta</taxon>
        <taxon>Spermatophyta</taxon>
        <taxon>Magnoliopsida</taxon>
        <taxon>eudicotyledons</taxon>
        <taxon>Gunneridae</taxon>
        <taxon>Pentapetalae</taxon>
        <taxon>asterids</taxon>
        <taxon>lamiids</taxon>
        <taxon>Lamiales</taxon>
        <taxon>Oleaceae</taxon>
        <taxon>Forsythieae</taxon>
        <taxon>Abeliophyllum</taxon>
    </lineage>
</organism>
<dbReference type="Proteomes" id="UP001604336">
    <property type="component" value="Unassembled WGS sequence"/>
</dbReference>
<proteinExistence type="predicted"/>
<evidence type="ECO:0000313" key="3">
    <source>
        <dbReference type="Proteomes" id="UP001604336"/>
    </source>
</evidence>
<gene>
    <name evidence="2" type="ORF">Adt_30572</name>
</gene>
<dbReference type="AlphaFoldDB" id="A0ABD1RD38"/>
<evidence type="ECO:0000256" key="1">
    <source>
        <dbReference type="SAM" id="MobiDB-lite"/>
    </source>
</evidence>
<comment type="caution">
    <text evidence="2">The sequence shown here is derived from an EMBL/GenBank/DDBJ whole genome shotgun (WGS) entry which is preliminary data.</text>
</comment>
<reference evidence="3" key="1">
    <citation type="submission" date="2024-07" db="EMBL/GenBank/DDBJ databases">
        <title>Two chromosome-level genome assemblies of Korean endemic species Abeliophyllum distichum and Forsythia ovata (Oleaceae).</title>
        <authorList>
            <person name="Jang H."/>
        </authorList>
    </citation>
    <scope>NUCLEOTIDE SEQUENCE [LARGE SCALE GENOMIC DNA]</scope>
</reference>
<dbReference type="EMBL" id="JBFOLK010000009">
    <property type="protein sequence ID" value="KAL2485816.1"/>
    <property type="molecule type" value="Genomic_DNA"/>
</dbReference>
<feature type="region of interest" description="Disordered" evidence="1">
    <location>
        <begin position="80"/>
        <end position="107"/>
    </location>
</feature>
<name>A0ABD1RD38_9LAMI</name>
<keyword evidence="3" id="KW-1185">Reference proteome</keyword>
<sequence length="107" mass="12828">MMQLTQDKDELLKDFVARFNRTKLRIKDLQMSVVVTSMMSGTRSRTFKMSLSKNPPNMMHELLKRRDKYVDVEEAYLITKSMRDRNESESNKRKIRDEPEPRNDKDK</sequence>
<accession>A0ABD1RD38</accession>
<feature type="compositionally biased region" description="Basic and acidic residues" evidence="1">
    <location>
        <begin position="81"/>
        <end position="107"/>
    </location>
</feature>